<keyword evidence="2" id="KW-1185">Reference proteome</keyword>
<protein>
    <submittedName>
        <fullName evidence="1">Uncharacterized protein</fullName>
    </submittedName>
</protein>
<dbReference type="KEGG" id="amob:HG15A2_17650"/>
<dbReference type="RefSeq" id="WP_145059655.1">
    <property type="nucleotide sequence ID" value="NZ_CP036263.1"/>
</dbReference>
<evidence type="ECO:0000313" key="2">
    <source>
        <dbReference type="Proteomes" id="UP000319852"/>
    </source>
</evidence>
<reference evidence="1 2" key="1">
    <citation type="submission" date="2019-02" db="EMBL/GenBank/DDBJ databases">
        <title>Deep-cultivation of Planctomycetes and their phenomic and genomic characterization uncovers novel biology.</title>
        <authorList>
            <person name="Wiegand S."/>
            <person name="Jogler M."/>
            <person name="Boedeker C."/>
            <person name="Pinto D."/>
            <person name="Vollmers J."/>
            <person name="Rivas-Marin E."/>
            <person name="Kohn T."/>
            <person name="Peeters S.H."/>
            <person name="Heuer A."/>
            <person name="Rast P."/>
            <person name="Oberbeckmann S."/>
            <person name="Bunk B."/>
            <person name="Jeske O."/>
            <person name="Meyerdierks A."/>
            <person name="Storesund J.E."/>
            <person name="Kallscheuer N."/>
            <person name="Luecker S."/>
            <person name="Lage O.M."/>
            <person name="Pohl T."/>
            <person name="Merkel B.J."/>
            <person name="Hornburger P."/>
            <person name="Mueller R.-W."/>
            <person name="Bruemmer F."/>
            <person name="Labrenz M."/>
            <person name="Spormann A.M."/>
            <person name="Op den Camp H."/>
            <person name="Overmann J."/>
            <person name="Amann R."/>
            <person name="Jetten M.S.M."/>
            <person name="Mascher T."/>
            <person name="Medema M.H."/>
            <person name="Devos D.P."/>
            <person name="Kaster A.-K."/>
            <person name="Ovreas L."/>
            <person name="Rohde M."/>
            <person name="Galperin M.Y."/>
            <person name="Jogler C."/>
        </authorList>
    </citation>
    <scope>NUCLEOTIDE SEQUENCE [LARGE SCALE GENOMIC DNA]</scope>
    <source>
        <strain evidence="1 2">HG15A2</strain>
    </source>
</reference>
<dbReference type="PROSITE" id="PS51257">
    <property type="entry name" value="PROKAR_LIPOPROTEIN"/>
    <property type="match status" value="1"/>
</dbReference>
<dbReference type="OrthoDB" id="289094at2"/>
<organism evidence="1 2">
    <name type="scientific">Adhaeretor mobilis</name>
    <dbReference type="NCBI Taxonomy" id="1930276"/>
    <lineage>
        <taxon>Bacteria</taxon>
        <taxon>Pseudomonadati</taxon>
        <taxon>Planctomycetota</taxon>
        <taxon>Planctomycetia</taxon>
        <taxon>Pirellulales</taxon>
        <taxon>Lacipirellulaceae</taxon>
        <taxon>Adhaeretor</taxon>
    </lineage>
</organism>
<proteinExistence type="predicted"/>
<dbReference type="Proteomes" id="UP000319852">
    <property type="component" value="Chromosome"/>
</dbReference>
<evidence type="ECO:0000313" key="1">
    <source>
        <dbReference type="EMBL" id="QDS98485.1"/>
    </source>
</evidence>
<gene>
    <name evidence="1" type="ORF">HG15A2_17650</name>
</gene>
<name>A0A517MUC8_9BACT</name>
<sequence>MNRRSSLAITLLCTILALGCNDGGLERHDLYGKVTFKGEAVPFGTISFRPDRSKGGTGPAGFARILDGEYSTSSSGKGSVAGPVVVLIEGSAENKPLSPSLFPNYKTNIEVSGDSYEFDFNVPETAPQKVPRSRGKR</sequence>
<dbReference type="EMBL" id="CP036263">
    <property type="protein sequence ID" value="QDS98485.1"/>
    <property type="molecule type" value="Genomic_DNA"/>
</dbReference>
<accession>A0A517MUC8</accession>
<dbReference type="AlphaFoldDB" id="A0A517MUC8"/>